<evidence type="ECO:0000313" key="2">
    <source>
        <dbReference type="EnsemblMetazoa" id="CJA34636a.1"/>
    </source>
</evidence>
<reference evidence="2" key="2">
    <citation type="submission" date="2022-06" db="UniProtKB">
        <authorList>
            <consortium name="EnsemblMetazoa"/>
        </authorList>
    </citation>
    <scope>IDENTIFICATION</scope>
    <source>
        <strain evidence="2">DF5081</strain>
    </source>
</reference>
<proteinExistence type="predicted"/>
<feature type="region of interest" description="Disordered" evidence="1">
    <location>
        <begin position="23"/>
        <end position="71"/>
    </location>
</feature>
<evidence type="ECO:0000313" key="3">
    <source>
        <dbReference type="Proteomes" id="UP000005237"/>
    </source>
</evidence>
<accession>A0A8R1EGL3</accession>
<dbReference type="AlphaFoldDB" id="A0A8R1EGL3"/>
<feature type="compositionally biased region" description="Polar residues" evidence="1">
    <location>
        <begin position="57"/>
        <end position="71"/>
    </location>
</feature>
<sequence>MGSVLGLTWEAEMLTLARESLVGETQTRNGAHLHQRSEQHPVHEQNSVKTVRCSATGPHSTETCGTSEPHN</sequence>
<organism evidence="2 3">
    <name type="scientific">Caenorhabditis japonica</name>
    <dbReference type="NCBI Taxonomy" id="281687"/>
    <lineage>
        <taxon>Eukaryota</taxon>
        <taxon>Metazoa</taxon>
        <taxon>Ecdysozoa</taxon>
        <taxon>Nematoda</taxon>
        <taxon>Chromadorea</taxon>
        <taxon>Rhabditida</taxon>
        <taxon>Rhabditina</taxon>
        <taxon>Rhabditomorpha</taxon>
        <taxon>Rhabditoidea</taxon>
        <taxon>Rhabditidae</taxon>
        <taxon>Peloderinae</taxon>
        <taxon>Caenorhabditis</taxon>
    </lineage>
</organism>
<protein>
    <submittedName>
        <fullName evidence="2">Uncharacterized protein</fullName>
    </submittedName>
</protein>
<dbReference type="Proteomes" id="UP000005237">
    <property type="component" value="Unassembled WGS sequence"/>
</dbReference>
<name>A0A8R1EGL3_CAEJA</name>
<reference evidence="3" key="1">
    <citation type="submission" date="2010-08" db="EMBL/GenBank/DDBJ databases">
        <authorList>
            <consortium name="Caenorhabditis japonica Sequencing Consortium"/>
            <person name="Wilson R.K."/>
        </authorList>
    </citation>
    <scope>NUCLEOTIDE SEQUENCE [LARGE SCALE GENOMIC DNA]</scope>
    <source>
        <strain evidence="3">DF5081</strain>
    </source>
</reference>
<dbReference type="EnsemblMetazoa" id="CJA34636a.1">
    <property type="protein sequence ID" value="CJA34636a.1"/>
    <property type="gene ID" value="WBGene00210483"/>
</dbReference>
<keyword evidence="3" id="KW-1185">Reference proteome</keyword>
<evidence type="ECO:0000256" key="1">
    <source>
        <dbReference type="SAM" id="MobiDB-lite"/>
    </source>
</evidence>